<evidence type="ECO:0000313" key="3">
    <source>
        <dbReference type="Proteomes" id="UP000197783"/>
    </source>
</evidence>
<reference evidence="2 3" key="1">
    <citation type="submission" date="2017-03" db="EMBL/GenBank/DDBJ databases">
        <title>Genome sequence of Sphingomonas mucosissima DSM 17494.</title>
        <authorList>
            <person name="Poehlein A."/>
            <person name="Wuebbeler J.H."/>
            <person name="Steinbuechel A."/>
            <person name="Daniel R."/>
        </authorList>
    </citation>
    <scope>NUCLEOTIDE SEQUENCE [LARGE SCALE GENOMIC DNA]</scope>
    <source>
        <strain evidence="2 3">DSM 17494</strain>
    </source>
</reference>
<feature type="signal peptide" evidence="1">
    <location>
        <begin position="1"/>
        <end position="27"/>
    </location>
</feature>
<dbReference type="RefSeq" id="WP_140418442.1">
    <property type="nucleotide sequence ID" value="NZ_NBBJ01000002.1"/>
</dbReference>
<dbReference type="EMBL" id="NBBJ01000002">
    <property type="protein sequence ID" value="OWK30968.1"/>
    <property type="molecule type" value="Genomic_DNA"/>
</dbReference>
<dbReference type="Proteomes" id="UP000197783">
    <property type="component" value="Unassembled WGS sequence"/>
</dbReference>
<proteinExistence type="predicted"/>
<dbReference type="AlphaFoldDB" id="A0A245ZMJ4"/>
<name>A0A245ZMJ4_9SPHN</name>
<protein>
    <recommendedName>
        <fullName evidence="4">Nuclear transport factor 2 family protein</fullName>
    </recommendedName>
</protein>
<evidence type="ECO:0008006" key="4">
    <source>
        <dbReference type="Google" id="ProtNLM"/>
    </source>
</evidence>
<dbReference type="OrthoDB" id="10017432at2"/>
<gene>
    <name evidence="2" type="ORF">SPMU_19600</name>
</gene>
<feature type="chain" id="PRO_5012105575" description="Nuclear transport factor 2 family protein" evidence="1">
    <location>
        <begin position="28"/>
        <end position="162"/>
    </location>
</feature>
<dbReference type="PROSITE" id="PS51257">
    <property type="entry name" value="PROKAR_LIPOPROTEIN"/>
    <property type="match status" value="1"/>
</dbReference>
<keyword evidence="1" id="KW-0732">Signal</keyword>
<accession>A0A245ZMJ4</accession>
<comment type="caution">
    <text evidence="2">The sequence shown here is derived from an EMBL/GenBank/DDBJ whole genome shotgun (WGS) entry which is preliminary data.</text>
</comment>
<sequence length="162" mass="16837">MAVIKMGNMALLLALAACSAEPGVANAATAAEAEPAQGSTAPTAAKPANEQFVTYWQRFRKAALAGDIAAIAAASAPRVKTHGALDSDPSEEVAAAAVPPLVKQALADDAAIEAGGRTLRQVMESATAPKREANDPLGYRRVGAFVFEQVKGRWFLTEIYAE</sequence>
<organism evidence="2 3">
    <name type="scientific">Sphingomonas mucosissima</name>
    <dbReference type="NCBI Taxonomy" id="370959"/>
    <lineage>
        <taxon>Bacteria</taxon>
        <taxon>Pseudomonadati</taxon>
        <taxon>Pseudomonadota</taxon>
        <taxon>Alphaproteobacteria</taxon>
        <taxon>Sphingomonadales</taxon>
        <taxon>Sphingomonadaceae</taxon>
        <taxon>Sphingomonas</taxon>
    </lineage>
</organism>
<evidence type="ECO:0000256" key="1">
    <source>
        <dbReference type="SAM" id="SignalP"/>
    </source>
</evidence>
<keyword evidence="3" id="KW-1185">Reference proteome</keyword>
<evidence type="ECO:0000313" key="2">
    <source>
        <dbReference type="EMBL" id="OWK30968.1"/>
    </source>
</evidence>